<keyword evidence="4" id="KW-1185">Reference proteome</keyword>
<dbReference type="InterPro" id="IPR036047">
    <property type="entry name" value="F-box-like_dom_sf"/>
</dbReference>
<evidence type="ECO:0000313" key="4">
    <source>
        <dbReference type="Proteomes" id="UP000596660"/>
    </source>
</evidence>
<reference evidence="3" key="1">
    <citation type="journal article" date="2017" name="Nature">
        <title>The genome of Chenopodium quinoa.</title>
        <authorList>
            <person name="Jarvis D.E."/>
            <person name="Ho Y.S."/>
            <person name="Lightfoot D.J."/>
            <person name="Schmoeckel S.M."/>
            <person name="Li B."/>
            <person name="Borm T.J.A."/>
            <person name="Ohyanagi H."/>
            <person name="Mineta K."/>
            <person name="Michell C.T."/>
            <person name="Saber N."/>
            <person name="Kharbatia N.M."/>
            <person name="Rupper R.R."/>
            <person name="Sharp A.R."/>
            <person name="Dally N."/>
            <person name="Boughton B.A."/>
            <person name="Woo Y.H."/>
            <person name="Gao G."/>
            <person name="Schijlen E.G.W.M."/>
            <person name="Guo X."/>
            <person name="Momin A.A."/>
            <person name="Negrao S."/>
            <person name="Al-Babili S."/>
            <person name="Gehring C."/>
            <person name="Roessner U."/>
            <person name="Jung C."/>
            <person name="Murphy K."/>
            <person name="Arold S.T."/>
            <person name="Gojobori T."/>
            <person name="van der Linden C.G."/>
            <person name="van Loo E.N."/>
            <person name="Jellen E.N."/>
            <person name="Maughan P.J."/>
            <person name="Tester M."/>
        </authorList>
    </citation>
    <scope>NUCLEOTIDE SEQUENCE [LARGE SCALE GENOMIC DNA]</scope>
    <source>
        <strain evidence="3">cv. PI 614886</strain>
    </source>
</reference>
<dbReference type="EnsemblPlants" id="AUR62032803-RA">
    <property type="protein sequence ID" value="AUR62032803-RA:cds"/>
    <property type="gene ID" value="AUR62032803"/>
</dbReference>
<dbReference type="InterPro" id="IPR001810">
    <property type="entry name" value="F-box_dom"/>
</dbReference>
<proteinExistence type="predicted"/>
<dbReference type="AlphaFoldDB" id="A0A803MNF2"/>
<dbReference type="NCBIfam" id="TIGR01640">
    <property type="entry name" value="F_box_assoc_1"/>
    <property type="match status" value="1"/>
</dbReference>
<feature type="compositionally biased region" description="Acidic residues" evidence="1">
    <location>
        <begin position="249"/>
        <end position="263"/>
    </location>
</feature>
<evidence type="ECO:0000313" key="3">
    <source>
        <dbReference type="EnsemblPlants" id="AUR62032803-RA:cds"/>
    </source>
</evidence>
<dbReference type="Gramene" id="AUR62032803-RA">
    <property type="protein sequence ID" value="AUR62032803-RA:cds"/>
    <property type="gene ID" value="AUR62032803"/>
</dbReference>
<dbReference type="SMR" id="A0A803MNF2"/>
<dbReference type="PROSITE" id="PS50181">
    <property type="entry name" value="FBOX"/>
    <property type="match status" value="1"/>
</dbReference>
<accession>A0A803MNF2</accession>
<dbReference type="InterPro" id="IPR050796">
    <property type="entry name" value="SCF_F-box_component"/>
</dbReference>
<feature type="region of interest" description="Disordered" evidence="1">
    <location>
        <begin position="243"/>
        <end position="263"/>
    </location>
</feature>
<evidence type="ECO:0000256" key="1">
    <source>
        <dbReference type="SAM" id="MobiDB-lite"/>
    </source>
</evidence>
<name>A0A803MNF2_CHEQI</name>
<dbReference type="Pfam" id="PF07734">
    <property type="entry name" value="FBA_1"/>
    <property type="match status" value="1"/>
</dbReference>
<dbReference type="PANTHER" id="PTHR31672">
    <property type="entry name" value="BNACNNG10540D PROTEIN"/>
    <property type="match status" value="1"/>
</dbReference>
<protein>
    <recommendedName>
        <fullName evidence="2">F-box domain-containing protein</fullName>
    </recommendedName>
</protein>
<dbReference type="SMART" id="SM00256">
    <property type="entry name" value="FBOX"/>
    <property type="match status" value="1"/>
</dbReference>
<dbReference type="InterPro" id="IPR017451">
    <property type="entry name" value="F-box-assoc_interact_dom"/>
</dbReference>
<feature type="domain" description="F-box" evidence="2">
    <location>
        <begin position="1"/>
        <end position="42"/>
    </location>
</feature>
<dbReference type="OMA" id="ENEVDVW"/>
<dbReference type="Gene3D" id="1.20.1280.50">
    <property type="match status" value="1"/>
</dbReference>
<dbReference type="InterPro" id="IPR006527">
    <property type="entry name" value="F-box-assoc_dom_typ1"/>
</dbReference>
<evidence type="ECO:0000259" key="2">
    <source>
        <dbReference type="PROSITE" id="PS50181"/>
    </source>
</evidence>
<dbReference type="Pfam" id="PF00646">
    <property type="entry name" value="F-box"/>
    <property type="match status" value="1"/>
</dbReference>
<dbReference type="CDD" id="cd22157">
    <property type="entry name" value="F-box_AtFBW1-like"/>
    <property type="match status" value="1"/>
</dbReference>
<dbReference type="SUPFAM" id="SSF81383">
    <property type="entry name" value="F-box domain"/>
    <property type="match status" value="1"/>
</dbReference>
<dbReference type="PANTHER" id="PTHR31672:SF13">
    <property type="entry name" value="F-BOX PROTEIN CPR30-LIKE"/>
    <property type="match status" value="1"/>
</dbReference>
<dbReference type="Proteomes" id="UP000596660">
    <property type="component" value="Unplaced"/>
</dbReference>
<dbReference type="InterPro" id="IPR011043">
    <property type="entry name" value="Gal_Oxase/kelch_b-propeller"/>
</dbReference>
<organism evidence="3 4">
    <name type="scientific">Chenopodium quinoa</name>
    <name type="common">Quinoa</name>
    <dbReference type="NCBI Taxonomy" id="63459"/>
    <lineage>
        <taxon>Eukaryota</taxon>
        <taxon>Viridiplantae</taxon>
        <taxon>Streptophyta</taxon>
        <taxon>Embryophyta</taxon>
        <taxon>Tracheophyta</taxon>
        <taxon>Spermatophyta</taxon>
        <taxon>Magnoliopsida</taxon>
        <taxon>eudicotyledons</taxon>
        <taxon>Gunneridae</taxon>
        <taxon>Pentapetalae</taxon>
        <taxon>Caryophyllales</taxon>
        <taxon>Chenopodiaceae</taxon>
        <taxon>Chenopodioideae</taxon>
        <taxon>Atripliceae</taxon>
        <taxon>Chenopodium</taxon>
    </lineage>
</organism>
<dbReference type="SUPFAM" id="SSF50965">
    <property type="entry name" value="Galactose oxidase, central domain"/>
    <property type="match status" value="1"/>
</dbReference>
<sequence length="388" mass="44141">MFPEEIIAEIFSWLPAKSIGRFRCASKPWKSLLSQPQFIKTHLDRTKHRPIVEESLILLSPESGSLYSTQLNNAHHLLDEITLFAKKLTFDDHRFTFFYHRLVSCDGLILVSNDDKKLLLINPTTREIKEMPSLSLPFDLKPLSFGLGYDSVNDDYKVVLISCIEKTFDAQMFVHVYSVRNGTWKRVDDSPFKHFPFEDTSAVFVDGFIHWVAMSSDRSFVIAAFDLVDEKFYEVPLSSLADTDKVDSEESESDYSEVSDSDNTDEEFMFDDLVVLGGCLCAFPLCISDTCHNLFVAMMKEYGAEESWTKIPIKYSDSEIRPLCLLGKEQMVMMICRRINEVLVVYNMKEATLKDIVVHGFPGKIGVGGSYFESLVSPHCSNEAVTTL</sequence>
<reference evidence="3" key="2">
    <citation type="submission" date="2021-03" db="UniProtKB">
        <authorList>
            <consortium name="EnsemblPlants"/>
        </authorList>
    </citation>
    <scope>IDENTIFICATION</scope>
</reference>